<evidence type="ECO:0000313" key="1">
    <source>
        <dbReference type="EMBL" id="LAB45486.1"/>
    </source>
</evidence>
<dbReference type="EMBL" id="IACM01178124">
    <property type="protein sequence ID" value="LAB45486.1"/>
    <property type="molecule type" value="Transcribed_RNA"/>
</dbReference>
<reference evidence="1" key="2">
    <citation type="submission" date="2017-11" db="EMBL/GenBank/DDBJ databases">
        <title>Coralsnake Venomics: Analyses of Venom Gland Transcriptomes and Proteomes of Six Brazilian Taxa.</title>
        <authorList>
            <person name="Aird S.D."/>
            <person name="Jorge da Silva N."/>
            <person name="Qiu L."/>
            <person name="Villar-Briones A."/>
            <person name="Aparecida-Saddi V."/>
            <person name="Campos-Telles M.P."/>
            <person name="Grau M."/>
            <person name="Mikheyev A.S."/>
        </authorList>
    </citation>
    <scope>NUCLEOTIDE SEQUENCE</scope>
    <source>
        <tissue evidence="1">Venom_gland</tissue>
    </source>
</reference>
<protein>
    <submittedName>
        <fullName evidence="1">Uncharacterized protein</fullName>
    </submittedName>
</protein>
<name>A0A2D4NKI8_9SAUR</name>
<dbReference type="AlphaFoldDB" id="A0A2D4NKI8"/>
<dbReference type="EMBL" id="IACM01178123">
    <property type="protein sequence ID" value="LAB45484.1"/>
    <property type="molecule type" value="Transcribed_RNA"/>
</dbReference>
<sequence length="167" mass="18997">MGDSRESFLKGCIAFEPGLPQPAFSESPPSPTTQWEIGYTRLRKNLTAAVAQVDHLVVVRILWDLLLLVGKESDPERQRSFPWPASPGVKPTILGLCGLPTRTLHPKQHLFVAKLLFSTLLRQMATCIEKDLPLEEMTTIRSRIRKIRLIFNNRIQIYKCRASIHLL</sequence>
<accession>A0A2D4NKI8</accession>
<proteinExistence type="predicted"/>
<organism evidence="1">
    <name type="scientific">Micrurus spixii</name>
    <name type="common">Amazon coral snake</name>
    <dbReference type="NCBI Taxonomy" id="129469"/>
    <lineage>
        <taxon>Eukaryota</taxon>
        <taxon>Metazoa</taxon>
        <taxon>Chordata</taxon>
        <taxon>Craniata</taxon>
        <taxon>Vertebrata</taxon>
        <taxon>Euteleostomi</taxon>
        <taxon>Lepidosauria</taxon>
        <taxon>Squamata</taxon>
        <taxon>Bifurcata</taxon>
        <taxon>Unidentata</taxon>
        <taxon>Episquamata</taxon>
        <taxon>Toxicofera</taxon>
        <taxon>Serpentes</taxon>
        <taxon>Colubroidea</taxon>
        <taxon>Elapidae</taxon>
        <taxon>Elapinae</taxon>
        <taxon>Micrurus</taxon>
    </lineage>
</organism>
<reference evidence="1" key="1">
    <citation type="submission" date="2017-07" db="EMBL/GenBank/DDBJ databases">
        <authorList>
            <person name="Mikheyev A."/>
            <person name="Grau M."/>
        </authorList>
    </citation>
    <scope>NUCLEOTIDE SEQUENCE</scope>
    <source>
        <tissue evidence="1">Venom_gland</tissue>
    </source>
</reference>